<comment type="caution">
    <text evidence="2">The sequence shown here is derived from an EMBL/GenBank/DDBJ whole genome shotgun (WGS) entry which is preliminary data.</text>
</comment>
<proteinExistence type="predicted"/>
<feature type="region of interest" description="Disordered" evidence="1">
    <location>
        <begin position="1"/>
        <end position="20"/>
    </location>
</feature>
<name>A0ABT3KXA3_9BURK</name>
<evidence type="ECO:0000313" key="2">
    <source>
        <dbReference type="EMBL" id="MCW5322964.1"/>
    </source>
</evidence>
<dbReference type="NCBIfam" id="TIGR02548">
    <property type="entry name" value="casB_cse2"/>
    <property type="match status" value="1"/>
</dbReference>
<dbReference type="Gene3D" id="1.10.520.40">
    <property type="entry name" value="CRISPR-associated protein Cse2"/>
    <property type="match status" value="1"/>
</dbReference>
<organism evidence="2 3">
    <name type="scientific">Verminephrobacter aporrectodeae subsp. tuberculatae</name>
    <dbReference type="NCBI Taxonomy" id="1110392"/>
    <lineage>
        <taxon>Bacteria</taxon>
        <taxon>Pseudomonadati</taxon>
        <taxon>Pseudomonadota</taxon>
        <taxon>Betaproteobacteria</taxon>
        <taxon>Burkholderiales</taxon>
        <taxon>Comamonadaceae</taxon>
        <taxon>Verminephrobacter</taxon>
    </lineage>
</organism>
<accession>A0ABT3KXA3</accession>
<keyword evidence="3" id="KW-1185">Reference proteome</keyword>
<dbReference type="InterPro" id="IPR038287">
    <property type="entry name" value="Cse2_sf"/>
</dbReference>
<dbReference type="EMBL" id="QZCW01000003">
    <property type="protein sequence ID" value="MCW5322964.1"/>
    <property type="molecule type" value="Genomic_DNA"/>
</dbReference>
<dbReference type="RefSeq" id="WP_265283016.1">
    <property type="nucleotide sequence ID" value="NZ_QZCW01000003.1"/>
</dbReference>
<dbReference type="Pfam" id="PF09485">
    <property type="entry name" value="CRISPR_Cse2"/>
    <property type="match status" value="1"/>
</dbReference>
<dbReference type="Proteomes" id="UP001208935">
    <property type="component" value="Unassembled WGS sequence"/>
</dbReference>
<gene>
    <name evidence="2" type="ORF">D5039_17985</name>
</gene>
<protein>
    <submittedName>
        <fullName evidence="2">CRISPR-associated protein Cse2</fullName>
    </submittedName>
</protein>
<evidence type="ECO:0000313" key="3">
    <source>
        <dbReference type="Proteomes" id="UP001208935"/>
    </source>
</evidence>
<dbReference type="InterPro" id="IPR013382">
    <property type="entry name" value="CRISPR-assoc_prot_Cse2"/>
</dbReference>
<reference evidence="3" key="1">
    <citation type="submission" date="2023-07" db="EMBL/GenBank/DDBJ databases">
        <title>Verminephrobacter genomes.</title>
        <authorList>
            <person name="Lund M.B."/>
        </authorList>
    </citation>
    <scope>NUCLEOTIDE SEQUENCE [LARGE SCALE GENOMIC DNA]</scope>
    <source>
        <strain evidence="3">AtM5-05</strain>
    </source>
</reference>
<evidence type="ECO:0000256" key="1">
    <source>
        <dbReference type="SAM" id="MobiDB-lite"/>
    </source>
</evidence>
<sequence>MHDETPIDAATANKAEATGQRSNPYAALAAHMQRAGSGDRAALARLDPDALRPHELAALSRALLSAGLQPETWRAETWPRWALIAHGVALAGHDGAGRLGKQLAKADVSESRVTRLLTARGDAFRQLLPRILRLLASRGVQPNWYELGDLVLKEGSSQPDDAERAEQLRMRIAGPYFSARAANA</sequence>